<dbReference type="InterPro" id="IPR036286">
    <property type="entry name" value="LexA/Signal_pep-like_sf"/>
</dbReference>
<dbReference type="InterPro" id="IPR010982">
    <property type="entry name" value="Lambda_DNA-bd_dom_sf"/>
</dbReference>
<evidence type="ECO:0000256" key="1">
    <source>
        <dbReference type="ARBA" id="ARBA00023015"/>
    </source>
</evidence>
<organism evidence="5">
    <name type="scientific">Ectopseudomonas mendocina (strain ymp)</name>
    <name type="common">Pseudomonas mendocina</name>
    <dbReference type="NCBI Taxonomy" id="399739"/>
    <lineage>
        <taxon>Bacteria</taxon>
        <taxon>Pseudomonadati</taxon>
        <taxon>Pseudomonadota</taxon>
        <taxon>Gammaproteobacteria</taxon>
        <taxon>Pseudomonadales</taxon>
        <taxon>Pseudomonadaceae</taxon>
        <taxon>Ectopseudomonas</taxon>
    </lineage>
</organism>
<proteinExistence type="predicted"/>
<protein>
    <submittedName>
        <fullName evidence="5">Putative phage repressor</fullName>
    </submittedName>
</protein>
<dbReference type="Gene3D" id="1.10.260.40">
    <property type="entry name" value="lambda repressor-like DNA-binding domains"/>
    <property type="match status" value="1"/>
</dbReference>
<dbReference type="OrthoDB" id="9791537at2"/>
<keyword evidence="3" id="KW-0804">Transcription</keyword>
<dbReference type="InterPro" id="IPR039418">
    <property type="entry name" value="LexA-like"/>
</dbReference>
<evidence type="ECO:0000256" key="2">
    <source>
        <dbReference type="ARBA" id="ARBA00023125"/>
    </source>
</evidence>
<accession>A4XZG4</accession>
<dbReference type="CDD" id="cd06529">
    <property type="entry name" value="S24_LexA-like"/>
    <property type="match status" value="1"/>
</dbReference>
<keyword evidence="2" id="KW-0238">DNA-binding</keyword>
<dbReference type="SUPFAM" id="SSF51306">
    <property type="entry name" value="LexA/Signal peptidase"/>
    <property type="match status" value="1"/>
</dbReference>
<reference evidence="5" key="1">
    <citation type="submission" date="2007-04" db="EMBL/GenBank/DDBJ databases">
        <title>Complete sequence of Pseudomonas mendocina ymp.</title>
        <authorList>
            <consortium name="US DOE Joint Genome Institute"/>
            <person name="Copeland A."/>
            <person name="Lucas S."/>
            <person name="Lapidus A."/>
            <person name="Barry K."/>
            <person name="Glavina del Rio T."/>
            <person name="Dalin E."/>
            <person name="Tice H."/>
            <person name="Pitluck S."/>
            <person name="Kiss H."/>
            <person name="Brettin T."/>
            <person name="Detter J.C."/>
            <person name="Bruce D."/>
            <person name="Han C."/>
            <person name="Schmutz J."/>
            <person name="Larimer F."/>
            <person name="Land M."/>
            <person name="Hauser L."/>
            <person name="Kyrpides N."/>
            <person name="Mikhailova N."/>
            <person name="Hersman L."/>
            <person name="Dubois J."/>
            <person name="Maurice P."/>
            <person name="Richardson P."/>
        </authorList>
    </citation>
    <scope>NUCLEOTIDE SEQUENCE [LARGE SCALE GENOMIC DNA]</scope>
    <source>
        <strain evidence="5">Ymp</strain>
    </source>
</reference>
<dbReference type="KEGG" id="pmy:Pmen_3983"/>
<dbReference type="Pfam" id="PF00717">
    <property type="entry name" value="Peptidase_S24"/>
    <property type="match status" value="1"/>
</dbReference>
<gene>
    <name evidence="5" type="ordered locus">Pmen_3983</name>
</gene>
<dbReference type="Gene3D" id="2.10.109.10">
    <property type="entry name" value="Umud Fragment, subunit A"/>
    <property type="match status" value="1"/>
</dbReference>
<dbReference type="PANTHER" id="PTHR40661:SF3">
    <property type="entry name" value="FELS-1 PROPHAGE TRANSCRIPTIONAL REGULATOR"/>
    <property type="match status" value="1"/>
</dbReference>
<dbReference type="HOGENOM" id="CLU_066192_1_6_6"/>
<evidence type="ECO:0000313" key="5">
    <source>
        <dbReference type="EMBL" id="ABP86730.1"/>
    </source>
</evidence>
<dbReference type="PATRIC" id="fig|399739.8.peg.4036"/>
<dbReference type="GO" id="GO:0003677">
    <property type="term" value="F:DNA binding"/>
    <property type="evidence" value="ECO:0007669"/>
    <property type="project" value="UniProtKB-KW"/>
</dbReference>
<name>A4XZG4_ECTM1</name>
<dbReference type="SMART" id="SM00530">
    <property type="entry name" value="HTH_XRE"/>
    <property type="match status" value="1"/>
</dbReference>
<feature type="domain" description="HTH cro/C1-type" evidence="4">
    <location>
        <begin position="8"/>
        <end position="63"/>
    </location>
</feature>
<dbReference type="eggNOG" id="COG2932">
    <property type="taxonomic scope" value="Bacteria"/>
</dbReference>
<dbReference type="STRING" id="399739.Pmen_3983"/>
<dbReference type="Pfam" id="PF01381">
    <property type="entry name" value="HTH_3"/>
    <property type="match status" value="1"/>
</dbReference>
<dbReference type="CDD" id="cd00093">
    <property type="entry name" value="HTH_XRE"/>
    <property type="match status" value="1"/>
</dbReference>
<dbReference type="SUPFAM" id="SSF47413">
    <property type="entry name" value="lambda repressor-like DNA-binding domains"/>
    <property type="match status" value="1"/>
</dbReference>
<dbReference type="InterPro" id="IPR001387">
    <property type="entry name" value="Cro/C1-type_HTH"/>
</dbReference>
<dbReference type="PANTHER" id="PTHR40661">
    <property type="match status" value="1"/>
</dbReference>
<dbReference type="EMBL" id="CP000680">
    <property type="protein sequence ID" value="ABP86730.1"/>
    <property type="molecule type" value="Genomic_DNA"/>
</dbReference>
<dbReference type="AlphaFoldDB" id="A4XZG4"/>
<evidence type="ECO:0000259" key="4">
    <source>
        <dbReference type="PROSITE" id="PS50943"/>
    </source>
</evidence>
<dbReference type="InterPro" id="IPR015927">
    <property type="entry name" value="Peptidase_S24_S26A/B/C"/>
</dbReference>
<sequence>METLGQRLKRLRKAKGMSQQALAEECGWASQSRIGNYEADLRAPSLSDLLLIAPALGVSLAELAGSDEWTGAYGVQVQVKNHQVRESVGAETIEAGTAKEGAVPVVGNAKLGTDGYFEAVDFPVGHGDGYLLIHSDDPNAYGLKVLGDSMHPRIKNGEYVLIEPNKVFTSGDEVMVKTKDGQAMIKEFIYLRDGMYRFDSVNQSHQPIHLPEDAIDKIHLVGGILKSSRFTHDYHTARKK</sequence>
<evidence type="ECO:0000256" key="3">
    <source>
        <dbReference type="ARBA" id="ARBA00023163"/>
    </source>
</evidence>
<dbReference type="PROSITE" id="PS50943">
    <property type="entry name" value="HTH_CROC1"/>
    <property type="match status" value="1"/>
</dbReference>
<keyword evidence="1" id="KW-0805">Transcription regulation</keyword>